<evidence type="ECO:0000313" key="3">
    <source>
        <dbReference type="Proteomes" id="UP000005824"/>
    </source>
</evidence>
<dbReference type="STRING" id="497964.CfE428DRAFT_5815"/>
<feature type="transmembrane region" description="Helical" evidence="1">
    <location>
        <begin position="33"/>
        <end position="50"/>
    </location>
</feature>
<keyword evidence="1" id="KW-0812">Transmembrane</keyword>
<keyword evidence="1" id="KW-0472">Membrane</keyword>
<protein>
    <submittedName>
        <fullName evidence="2">Uncharacterized protein</fullName>
    </submittedName>
</protein>
<dbReference type="AlphaFoldDB" id="B4DA75"/>
<feature type="transmembrane region" description="Helical" evidence="1">
    <location>
        <begin position="141"/>
        <end position="159"/>
    </location>
</feature>
<comment type="caution">
    <text evidence="2">The sequence shown here is derived from an EMBL/GenBank/DDBJ whole genome shotgun (WGS) entry which is preliminary data.</text>
</comment>
<keyword evidence="3" id="KW-1185">Reference proteome</keyword>
<dbReference type="Proteomes" id="UP000005824">
    <property type="component" value="Unassembled WGS sequence"/>
</dbReference>
<keyword evidence="1" id="KW-1133">Transmembrane helix</keyword>
<accession>B4DA75</accession>
<dbReference type="RefSeq" id="WP_006983136.1">
    <property type="nucleotide sequence ID" value="NZ_ABVL01000029.1"/>
</dbReference>
<gene>
    <name evidence="2" type="ORF">CfE428DRAFT_5815</name>
</gene>
<evidence type="ECO:0000313" key="2">
    <source>
        <dbReference type="EMBL" id="EDY16702.1"/>
    </source>
</evidence>
<dbReference type="InParanoid" id="B4DA75"/>
<evidence type="ECO:0000256" key="1">
    <source>
        <dbReference type="SAM" id="Phobius"/>
    </source>
</evidence>
<reference evidence="2 3" key="1">
    <citation type="journal article" date="2011" name="J. Bacteriol.">
        <title>Genome sequence of Chthoniobacter flavus Ellin428, an aerobic heterotrophic soil bacterium.</title>
        <authorList>
            <person name="Kant R."/>
            <person name="van Passel M.W."/>
            <person name="Palva A."/>
            <person name="Lucas S."/>
            <person name="Lapidus A."/>
            <person name="Glavina Del Rio T."/>
            <person name="Dalin E."/>
            <person name="Tice H."/>
            <person name="Bruce D."/>
            <person name="Goodwin L."/>
            <person name="Pitluck S."/>
            <person name="Larimer F.W."/>
            <person name="Land M.L."/>
            <person name="Hauser L."/>
            <person name="Sangwan P."/>
            <person name="de Vos W.M."/>
            <person name="Janssen P.H."/>
            <person name="Smidt H."/>
        </authorList>
    </citation>
    <scope>NUCLEOTIDE SEQUENCE [LARGE SCALE GENOMIC DNA]</scope>
    <source>
        <strain evidence="2 3">Ellin428</strain>
    </source>
</reference>
<sequence>MQADSTQNSKLALIAKVTAEITQNRPGWQTTEFYLVALVVAALVLLSSLGQIPSTAADAVAGLIALGFAWLRGNRKNSREESLLNLIDTLKGSDLPAPATAVPVAVPQPAAAPAPAAPVCTHGTADFSPSLGSQLSQSGSACLPLLCALSLFVAILLLLTGCASTEVRENGQRVFHTHADAQSIELTTKNTHLVMTGVSHSQPTLAGGQAFKMGADSVGTTVVSGILSGGLPWAKATAAGAQIIPQILAPAAPVVLQSKH</sequence>
<dbReference type="EMBL" id="ABVL01000029">
    <property type="protein sequence ID" value="EDY16702.1"/>
    <property type="molecule type" value="Genomic_DNA"/>
</dbReference>
<name>B4DA75_9BACT</name>
<proteinExistence type="predicted"/>
<organism evidence="2 3">
    <name type="scientific">Chthoniobacter flavus Ellin428</name>
    <dbReference type="NCBI Taxonomy" id="497964"/>
    <lineage>
        <taxon>Bacteria</taxon>
        <taxon>Pseudomonadati</taxon>
        <taxon>Verrucomicrobiota</taxon>
        <taxon>Spartobacteria</taxon>
        <taxon>Chthoniobacterales</taxon>
        <taxon>Chthoniobacteraceae</taxon>
        <taxon>Chthoniobacter</taxon>
    </lineage>
</organism>